<name>A0A163XZ96_9BACI</name>
<protein>
    <recommendedName>
        <fullName evidence="3">DUF697 domain-containing protein</fullName>
    </recommendedName>
</protein>
<sequence>MLPKTIGQLDQIREECRKLVNRRSSVSAIAAAVPIPGIDVTVDAALVKDLLNEINQKFGLSKEQVDQLDAKTKELIIVLATSLGNELIGRTIGKKLVLSLVKKAATRMAAKQTSKLIPLIGIGVSAGISFATMKYLGNKHIDDCYKLVKQYIEQEASSENFAAK</sequence>
<dbReference type="AlphaFoldDB" id="A0A163XZ96"/>
<evidence type="ECO:0008006" key="3">
    <source>
        <dbReference type="Google" id="ProtNLM"/>
    </source>
</evidence>
<dbReference type="RefSeq" id="WP_063386387.1">
    <property type="nucleotide sequence ID" value="NZ_LVHY01000140.1"/>
</dbReference>
<organism evidence="1 2">
    <name type="scientific">Aeribacillus pallidus</name>
    <dbReference type="NCBI Taxonomy" id="33936"/>
    <lineage>
        <taxon>Bacteria</taxon>
        <taxon>Bacillati</taxon>
        <taxon>Bacillota</taxon>
        <taxon>Bacilli</taxon>
        <taxon>Bacillales</taxon>
        <taxon>Bacillaceae</taxon>
        <taxon>Aeribacillus</taxon>
    </lineage>
</organism>
<accession>A0A163XZ96</accession>
<gene>
    <name evidence="1" type="ORF">AZI98_00765</name>
</gene>
<evidence type="ECO:0000313" key="1">
    <source>
        <dbReference type="EMBL" id="KZN97888.1"/>
    </source>
</evidence>
<reference evidence="1 2" key="1">
    <citation type="submission" date="2016-04" db="EMBL/GenBank/DDBJ databases">
        <title>Draft genome sequence of Aeribacillus pallidus 8m3 from petroleum reservoir.</title>
        <authorList>
            <person name="Poltaraus A.B."/>
            <person name="Nazina T.N."/>
            <person name="Tourova T.P."/>
            <person name="Malakho S.M."/>
            <person name="Korshunova A.V."/>
            <person name="Sokolova D.S."/>
        </authorList>
    </citation>
    <scope>NUCLEOTIDE SEQUENCE [LARGE SCALE GENOMIC DNA]</scope>
    <source>
        <strain evidence="1 2">8m3</strain>
    </source>
</reference>
<keyword evidence="2" id="KW-1185">Reference proteome</keyword>
<dbReference type="Proteomes" id="UP000076476">
    <property type="component" value="Unassembled WGS sequence"/>
</dbReference>
<evidence type="ECO:0000313" key="2">
    <source>
        <dbReference type="Proteomes" id="UP000076476"/>
    </source>
</evidence>
<comment type="caution">
    <text evidence="1">The sequence shown here is derived from an EMBL/GenBank/DDBJ whole genome shotgun (WGS) entry which is preliminary data.</text>
</comment>
<dbReference type="OrthoDB" id="2646363at2"/>
<dbReference type="EMBL" id="LWBR01000003">
    <property type="protein sequence ID" value="KZN97888.1"/>
    <property type="molecule type" value="Genomic_DNA"/>
</dbReference>
<accession>A0A165Z614</accession>
<proteinExistence type="predicted"/>